<evidence type="ECO:0000313" key="3">
    <source>
        <dbReference type="EMBL" id="MYM58650.1"/>
    </source>
</evidence>
<dbReference type="InterPro" id="IPR027417">
    <property type="entry name" value="P-loop_NTPase"/>
</dbReference>
<dbReference type="PANTHER" id="PTHR32309">
    <property type="entry name" value="TYROSINE-PROTEIN KINASE"/>
    <property type="match status" value="1"/>
</dbReference>
<dbReference type="AlphaFoldDB" id="A0A6L8LVH9"/>
<organism evidence="3 4">
    <name type="scientific">Vibrio tetraodonis subsp. pristinus</name>
    <dbReference type="NCBI Taxonomy" id="2695891"/>
    <lineage>
        <taxon>Bacteria</taxon>
        <taxon>Pseudomonadati</taxon>
        <taxon>Pseudomonadota</taxon>
        <taxon>Gammaproteobacteria</taxon>
        <taxon>Vibrionales</taxon>
        <taxon>Vibrionaceae</taxon>
        <taxon>Vibrio</taxon>
    </lineage>
</organism>
<keyword evidence="1" id="KW-0547">Nucleotide-binding</keyword>
<dbReference type="CDD" id="cd05387">
    <property type="entry name" value="BY-kinase"/>
    <property type="match status" value="1"/>
</dbReference>
<sequence length="231" mass="25397">MTIPATLTEVEQIYLAAEFSEARSLCVTGCNSGDGVTSVASAIAERYLLGGHKTLLVDLNLFHPAFEPVLDNQESNEGVGVLLEHKSSHQLFTGMPVPKTTSTLLAYKDPSVLSTTVDKWLQDYDRIICDTSPLLHINRGNIPAQVVASACDQTVLVVMGGKTSTGQIKKSQELLDNPKISFLGSVLNLKEQATLGQEMAREVERLKFLPKSLRERWCRWLITNEFLAHSA</sequence>
<keyword evidence="4" id="KW-1185">Reference proteome</keyword>
<dbReference type="SUPFAM" id="SSF52540">
    <property type="entry name" value="P-loop containing nucleoside triphosphate hydrolases"/>
    <property type="match status" value="1"/>
</dbReference>
<accession>A0A6L8LVH9</accession>
<reference evidence="3 4" key="1">
    <citation type="submission" date="2020-01" db="EMBL/GenBank/DDBJ databases">
        <title>Draft Genome Sequence of Vibrio sp. strain OCN044, Isolated from a Healthy Coral at Palmyra Atoll.</title>
        <authorList>
            <person name="Videau P."/>
            <person name="Loughran R."/>
            <person name="Esquivel A."/>
            <person name="Deadmond M."/>
            <person name="Paddock B.E."/>
            <person name="Saw J.H."/>
            <person name="Ushijima B."/>
        </authorList>
    </citation>
    <scope>NUCLEOTIDE SEQUENCE [LARGE SCALE GENOMIC DNA]</scope>
    <source>
        <strain evidence="3 4">OCN044</strain>
    </source>
</reference>
<dbReference type="EMBL" id="WWEU01000001">
    <property type="protein sequence ID" value="MYM58650.1"/>
    <property type="molecule type" value="Genomic_DNA"/>
</dbReference>
<proteinExistence type="predicted"/>
<evidence type="ECO:0000256" key="2">
    <source>
        <dbReference type="ARBA" id="ARBA00022840"/>
    </source>
</evidence>
<gene>
    <name evidence="3" type="ORF">GTG28_05385</name>
</gene>
<dbReference type="PANTHER" id="PTHR32309:SF31">
    <property type="entry name" value="CAPSULAR EXOPOLYSACCHARIDE FAMILY"/>
    <property type="match status" value="1"/>
</dbReference>
<dbReference type="Gene3D" id="3.40.50.300">
    <property type="entry name" value="P-loop containing nucleotide triphosphate hydrolases"/>
    <property type="match status" value="1"/>
</dbReference>
<dbReference type="InterPro" id="IPR050445">
    <property type="entry name" value="Bact_polysacc_biosynth/exp"/>
</dbReference>
<dbReference type="RefSeq" id="WP_160927655.1">
    <property type="nucleotide sequence ID" value="NZ_WWEU01000001.1"/>
</dbReference>
<keyword evidence="2" id="KW-0067">ATP-binding</keyword>
<dbReference type="Proteomes" id="UP000478571">
    <property type="component" value="Unassembled WGS sequence"/>
</dbReference>
<comment type="caution">
    <text evidence="3">The sequence shown here is derived from an EMBL/GenBank/DDBJ whole genome shotgun (WGS) entry which is preliminary data.</text>
</comment>
<protein>
    <submittedName>
        <fullName evidence="3">Chromosome partitioning protein ParA</fullName>
    </submittedName>
</protein>
<evidence type="ECO:0000256" key="1">
    <source>
        <dbReference type="ARBA" id="ARBA00022741"/>
    </source>
</evidence>
<name>A0A6L8LVH9_9VIBR</name>
<dbReference type="InterPro" id="IPR005702">
    <property type="entry name" value="Wzc-like_C"/>
</dbReference>
<evidence type="ECO:0000313" key="4">
    <source>
        <dbReference type="Proteomes" id="UP000478571"/>
    </source>
</evidence>